<evidence type="ECO:0000313" key="3">
    <source>
        <dbReference type="Proteomes" id="UP001445335"/>
    </source>
</evidence>
<dbReference type="Proteomes" id="UP001445335">
    <property type="component" value="Unassembled WGS sequence"/>
</dbReference>
<evidence type="ECO:0000256" key="1">
    <source>
        <dbReference type="SAM" id="MobiDB-lite"/>
    </source>
</evidence>
<gene>
    <name evidence="2" type="ORF">WJX81_002550</name>
</gene>
<reference evidence="2 3" key="1">
    <citation type="journal article" date="2024" name="Nat. Commun.">
        <title>Phylogenomics reveals the evolutionary origins of lichenization in chlorophyte algae.</title>
        <authorList>
            <person name="Puginier C."/>
            <person name="Libourel C."/>
            <person name="Otte J."/>
            <person name="Skaloud P."/>
            <person name="Haon M."/>
            <person name="Grisel S."/>
            <person name="Petersen M."/>
            <person name="Berrin J.G."/>
            <person name="Delaux P.M."/>
            <person name="Dal Grande F."/>
            <person name="Keller J."/>
        </authorList>
    </citation>
    <scope>NUCLEOTIDE SEQUENCE [LARGE SCALE GENOMIC DNA]</scope>
    <source>
        <strain evidence="2 3">SAG 245.80</strain>
    </source>
</reference>
<name>A0AAW1RIT5_9CHLO</name>
<sequence>MKLEPGISLSLDKPATGLDGIAPHRTSLPGLSGPSFRERQDEMMKMQAEVLLDLGWSREELEAAGLLSAAEAVLHERSLQPMLEYDRTRPWRSPGLRDPCCTSPVLGEHGTPQRPEPTVAECLAPLMHPGIRTPAEEF</sequence>
<keyword evidence="3" id="KW-1185">Reference proteome</keyword>
<proteinExistence type="predicted"/>
<dbReference type="EMBL" id="JALJOU010000035">
    <property type="protein sequence ID" value="KAK9833534.1"/>
    <property type="molecule type" value="Genomic_DNA"/>
</dbReference>
<dbReference type="AlphaFoldDB" id="A0AAW1RIT5"/>
<organism evidence="2 3">
    <name type="scientific">Elliptochloris bilobata</name>
    <dbReference type="NCBI Taxonomy" id="381761"/>
    <lineage>
        <taxon>Eukaryota</taxon>
        <taxon>Viridiplantae</taxon>
        <taxon>Chlorophyta</taxon>
        <taxon>core chlorophytes</taxon>
        <taxon>Trebouxiophyceae</taxon>
        <taxon>Trebouxiophyceae incertae sedis</taxon>
        <taxon>Elliptochloris clade</taxon>
        <taxon>Elliptochloris</taxon>
    </lineage>
</organism>
<accession>A0AAW1RIT5</accession>
<evidence type="ECO:0000313" key="2">
    <source>
        <dbReference type="EMBL" id="KAK9833534.1"/>
    </source>
</evidence>
<comment type="caution">
    <text evidence="2">The sequence shown here is derived from an EMBL/GenBank/DDBJ whole genome shotgun (WGS) entry which is preliminary data.</text>
</comment>
<protein>
    <submittedName>
        <fullName evidence="2">Uncharacterized protein</fullName>
    </submittedName>
</protein>
<feature type="region of interest" description="Disordered" evidence="1">
    <location>
        <begin position="1"/>
        <end position="37"/>
    </location>
</feature>